<name>A0AAP0S4B7_LIQFO</name>
<gene>
    <name evidence="3" type="ORF">L1049_015515</name>
</gene>
<protein>
    <recommendedName>
        <fullName evidence="5">Protein ENDOSPERM DEFECTIVE 1</fullName>
    </recommendedName>
</protein>
<feature type="compositionally biased region" description="Polar residues" evidence="2">
    <location>
        <begin position="234"/>
        <end position="249"/>
    </location>
</feature>
<sequence length="567" mass="62228">MADVRASMHDQQQDAFTPAAVPHPPPPPHRRPRVREVSSRFMSPLVSSSSSGDLHLLAAKSPLSKHAISTPAELQSRQQQHRSNSVQRPRPQELEPLCSADENRPETMRSLESPLGLQCKAPAMSSQRRQRAIKLFKENGGRGELQRLDALSKTSDSGKFFGRNAPSRPDTPTVSSVDRLASAKLRLTTQTFQPSTNTGVVPAATAAVKLLQSSGMSSSAQPDKLGSCATISQESTSTSSPFPAQNCKTRSLPDLRSSMPEADMLPTVSTRLLAERNGSRGNVTGSDSSKFYASPCSRSLNLPLSNCEHSLYYSVKTNEKTAPGLSKPHLNSMKTGGLYLPPHPPCTKLALDARKGRKVSSHQEDVHSLRMLQNHYLQWRYANAKAEFSMHAQRRETERTLHSLNVKISDLCDSVRRKRIELGVLQRIKNLSTILEAQMPYLDEWSTLEGDFSTSLSEAIQALLDASVQLPVSGNIRADTREIGEALNSAFKVMEIIAFHVQSFIPKAEGMDNLISELARVIGGERALIEGCGDMLSKTYTSQVEECSLRSQLIQLIQGGLGQNREE</sequence>
<dbReference type="Proteomes" id="UP001415857">
    <property type="component" value="Unassembled WGS sequence"/>
</dbReference>
<evidence type="ECO:0000313" key="3">
    <source>
        <dbReference type="EMBL" id="KAK9287104.1"/>
    </source>
</evidence>
<feature type="compositionally biased region" description="Basic and acidic residues" evidence="2">
    <location>
        <begin position="1"/>
        <end position="12"/>
    </location>
</feature>
<dbReference type="PANTHER" id="PTHR31807:SF6">
    <property type="entry name" value="PROTEIN ENDOSPERM DEFECTIVE 1-RELATED"/>
    <property type="match status" value="1"/>
</dbReference>
<keyword evidence="4" id="KW-1185">Reference proteome</keyword>
<feature type="region of interest" description="Disordered" evidence="2">
    <location>
        <begin position="157"/>
        <end position="176"/>
    </location>
</feature>
<dbReference type="PANTHER" id="PTHR31807">
    <property type="entry name" value="AUGMIN FAMILY MEMBER"/>
    <property type="match status" value="1"/>
</dbReference>
<organism evidence="3 4">
    <name type="scientific">Liquidambar formosana</name>
    <name type="common">Formosan gum</name>
    <dbReference type="NCBI Taxonomy" id="63359"/>
    <lineage>
        <taxon>Eukaryota</taxon>
        <taxon>Viridiplantae</taxon>
        <taxon>Streptophyta</taxon>
        <taxon>Embryophyta</taxon>
        <taxon>Tracheophyta</taxon>
        <taxon>Spermatophyta</taxon>
        <taxon>Magnoliopsida</taxon>
        <taxon>eudicotyledons</taxon>
        <taxon>Gunneridae</taxon>
        <taxon>Pentapetalae</taxon>
        <taxon>Saxifragales</taxon>
        <taxon>Altingiaceae</taxon>
        <taxon>Liquidambar</taxon>
    </lineage>
</organism>
<dbReference type="Pfam" id="PF04484">
    <property type="entry name" value="QWRF"/>
    <property type="match status" value="1"/>
</dbReference>
<evidence type="ECO:0000256" key="1">
    <source>
        <dbReference type="ARBA" id="ARBA00010016"/>
    </source>
</evidence>
<feature type="compositionally biased region" description="Low complexity" evidence="2">
    <location>
        <begin position="39"/>
        <end position="52"/>
    </location>
</feature>
<proteinExistence type="inferred from homology"/>
<reference evidence="3 4" key="1">
    <citation type="journal article" date="2024" name="Plant J.">
        <title>Genome sequences and population genomics reveal climatic adaptation and genomic divergence between two closely related sweetgum species.</title>
        <authorList>
            <person name="Xu W.Q."/>
            <person name="Ren C.Q."/>
            <person name="Zhang X.Y."/>
            <person name="Comes H.P."/>
            <person name="Liu X.H."/>
            <person name="Li Y.G."/>
            <person name="Kettle C.J."/>
            <person name="Jalonen R."/>
            <person name="Gaisberger H."/>
            <person name="Ma Y.Z."/>
            <person name="Qiu Y.X."/>
        </authorList>
    </citation>
    <scope>NUCLEOTIDE SEQUENCE [LARGE SCALE GENOMIC DNA]</scope>
    <source>
        <strain evidence="3">Hangzhou</strain>
    </source>
</reference>
<dbReference type="GO" id="GO:0008017">
    <property type="term" value="F:microtubule binding"/>
    <property type="evidence" value="ECO:0007669"/>
    <property type="project" value="TreeGrafter"/>
</dbReference>
<evidence type="ECO:0000256" key="2">
    <source>
        <dbReference type="SAM" id="MobiDB-lite"/>
    </source>
</evidence>
<dbReference type="GO" id="GO:0005880">
    <property type="term" value="C:nuclear microtubule"/>
    <property type="evidence" value="ECO:0007669"/>
    <property type="project" value="TreeGrafter"/>
</dbReference>
<comment type="caution">
    <text evidence="3">The sequence shown here is derived from an EMBL/GenBank/DDBJ whole genome shotgun (WGS) entry which is preliminary data.</text>
</comment>
<dbReference type="AlphaFoldDB" id="A0AAP0S4B7"/>
<accession>A0AAP0S4B7</accession>
<dbReference type="GO" id="GO:0051225">
    <property type="term" value="P:spindle assembly"/>
    <property type="evidence" value="ECO:0007669"/>
    <property type="project" value="TreeGrafter"/>
</dbReference>
<feature type="region of interest" description="Disordered" evidence="2">
    <location>
        <begin position="234"/>
        <end position="260"/>
    </location>
</feature>
<feature type="compositionally biased region" description="Polar residues" evidence="2">
    <location>
        <begin position="72"/>
        <end position="87"/>
    </location>
</feature>
<feature type="region of interest" description="Disordered" evidence="2">
    <location>
        <begin position="67"/>
        <end position="115"/>
    </location>
</feature>
<evidence type="ECO:0008006" key="5">
    <source>
        <dbReference type="Google" id="ProtNLM"/>
    </source>
</evidence>
<dbReference type="GO" id="GO:0005737">
    <property type="term" value="C:cytoplasm"/>
    <property type="evidence" value="ECO:0007669"/>
    <property type="project" value="TreeGrafter"/>
</dbReference>
<dbReference type="EMBL" id="JBBPBK010000004">
    <property type="protein sequence ID" value="KAK9287104.1"/>
    <property type="molecule type" value="Genomic_DNA"/>
</dbReference>
<dbReference type="InterPro" id="IPR007573">
    <property type="entry name" value="QWRF"/>
</dbReference>
<comment type="similarity">
    <text evidence="1">Belongs to the QWRF family.</text>
</comment>
<evidence type="ECO:0000313" key="4">
    <source>
        <dbReference type="Proteomes" id="UP001415857"/>
    </source>
</evidence>
<feature type="region of interest" description="Disordered" evidence="2">
    <location>
        <begin position="1"/>
        <end position="52"/>
    </location>
</feature>